<keyword evidence="2" id="KW-1185">Reference proteome</keyword>
<name>A0A2Z7DAG9_9LAMI</name>
<evidence type="ECO:0000313" key="1">
    <source>
        <dbReference type="EMBL" id="KZV54378.1"/>
    </source>
</evidence>
<evidence type="ECO:0000313" key="2">
    <source>
        <dbReference type="Proteomes" id="UP000250235"/>
    </source>
</evidence>
<dbReference type="AlphaFoldDB" id="A0A2Z7DAG9"/>
<sequence length="247" mass="27912">MLIGIGPAVIQCAWSSHRNWLSVESSDSSDESESGSVGLLLLRRFVSYHFRRQRRSCKRITDTSPFSSGGSVLLGLPLWQYACARYNSEVKVFQDSQLDVALIQLGVPQVVDRVFQLAYSILCTSACLPGCRLDVGVEVEVSFRRSGGQNEDQRSFPSLRRDGRMEEEVDELVARMDSMELVMARFQLMTPHVFNGDESSEDADSWLQHIMGLFNRVQNDDELKLTKMKGLNEFVASCIALPRKYEE</sequence>
<dbReference type="EMBL" id="KQ989533">
    <property type="protein sequence ID" value="KZV54378.1"/>
    <property type="molecule type" value="Genomic_DNA"/>
</dbReference>
<proteinExistence type="predicted"/>
<organism evidence="1 2">
    <name type="scientific">Dorcoceras hygrometricum</name>
    <dbReference type="NCBI Taxonomy" id="472368"/>
    <lineage>
        <taxon>Eukaryota</taxon>
        <taxon>Viridiplantae</taxon>
        <taxon>Streptophyta</taxon>
        <taxon>Embryophyta</taxon>
        <taxon>Tracheophyta</taxon>
        <taxon>Spermatophyta</taxon>
        <taxon>Magnoliopsida</taxon>
        <taxon>eudicotyledons</taxon>
        <taxon>Gunneridae</taxon>
        <taxon>Pentapetalae</taxon>
        <taxon>asterids</taxon>
        <taxon>lamiids</taxon>
        <taxon>Lamiales</taxon>
        <taxon>Gesneriaceae</taxon>
        <taxon>Didymocarpoideae</taxon>
        <taxon>Trichosporeae</taxon>
        <taxon>Loxocarpinae</taxon>
        <taxon>Dorcoceras</taxon>
    </lineage>
</organism>
<dbReference type="OrthoDB" id="1306017at2759"/>
<accession>A0A2Z7DAG9</accession>
<dbReference type="Proteomes" id="UP000250235">
    <property type="component" value="Unassembled WGS sequence"/>
</dbReference>
<gene>
    <name evidence="1" type="ORF">F511_28952</name>
</gene>
<reference evidence="1 2" key="1">
    <citation type="journal article" date="2015" name="Proc. Natl. Acad. Sci. U.S.A.">
        <title>The resurrection genome of Boea hygrometrica: A blueprint for survival of dehydration.</title>
        <authorList>
            <person name="Xiao L."/>
            <person name="Yang G."/>
            <person name="Zhang L."/>
            <person name="Yang X."/>
            <person name="Zhao S."/>
            <person name="Ji Z."/>
            <person name="Zhou Q."/>
            <person name="Hu M."/>
            <person name="Wang Y."/>
            <person name="Chen M."/>
            <person name="Xu Y."/>
            <person name="Jin H."/>
            <person name="Xiao X."/>
            <person name="Hu G."/>
            <person name="Bao F."/>
            <person name="Hu Y."/>
            <person name="Wan P."/>
            <person name="Li L."/>
            <person name="Deng X."/>
            <person name="Kuang T."/>
            <person name="Xiang C."/>
            <person name="Zhu J.K."/>
            <person name="Oliver M.J."/>
            <person name="He Y."/>
        </authorList>
    </citation>
    <scope>NUCLEOTIDE SEQUENCE [LARGE SCALE GENOMIC DNA]</scope>
    <source>
        <strain evidence="2">cv. XS01</strain>
    </source>
</reference>
<protein>
    <submittedName>
        <fullName evidence="1">Uncharacterized protein</fullName>
    </submittedName>
</protein>